<evidence type="ECO:0000313" key="4">
    <source>
        <dbReference type="EMBL" id="JAV80219.1"/>
    </source>
</evidence>
<dbReference type="AlphaFoldDB" id="A0A1Y1M357"/>
<dbReference type="EMBL" id="GEZM01041688">
    <property type="protein sequence ID" value="JAV80224.1"/>
    <property type="molecule type" value="Transcribed_RNA"/>
</dbReference>
<feature type="domain" description="RRM" evidence="3">
    <location>
        <begin position="6"/>
        <end position="87"/>
    </location>
</feature>
<dbReference type="GO" id="GO:0003723">
    <property type="term" value="F:RNA binding"/>
    <property type="evidence" value="ECO:0007669"/>
    <property type="project" value="UniProtKB-UniRule"/>
</dbReference>
<dbReference type="SUPFAM" id="SSF54928">
    <property type="entry name" value="RNA-binding domain, RBD"/>
    <property type="match status" value="1"/>
</dbReference>
<evidence type="ECO:0000256" key="1">
    <source>
        <dbReference type="ARBA" id="ARBA00022884"/>
    </source>
</evidence>
<dbReference type="InterPro" id="IPR035979">
    <property type="entry name" value="RBD_domain_sf"/>
</dbReference>
<dbReference type="Pfam" id="PF00076">
    <property type="entry name" value="RRM_1"/>
    <property type="match status" value="1"/>
</dbReference>
<evidence type="ECO:0000259" key="3">
    <source>
        <dbReference type="PROSITE" id="PS50102"/>
    </source>
</evidence>
<dbReference type="SMART" id="SM00360">
    <property type="entry name" value="RRM"/>
    <property type="match status" value="1"/>
</dbReference>
<name>A0A1Y1M357_PHOPY</name>
<keyword evidence="1 2" id="KW-0694">RNA-binding</keyword>
<dbReference type="InterPro" id="IPR000504">
    <property type="entry name" value="RRM_dom"/>
</dbReference>
<dbReference type="PROSITE" id="PS50102">
    <property type="entry name" value="RRM"/>
    <property type="match status" value="1"/>
</dbReference>
<dbReference type="PANTHER" id="PTHR48029:SF1">
    <property type="entry name" value="NUCLEOLAR PROTEIN 8"/>
    <property type="match status" value="1"/>
</dbReference>
<organism evidence="4">
    <name type="scientific">Photinus pyralis</name>
    <name type="common">Common eastern firefly</name>
    <name type="synonym">Lampyris pyralis</name>
    <dbReference type="NCBI Taxonomy" id="7054"/>
    <lineage>
        <taxon>Eukaryota</taxon>
        <taxon>Metazoa</taxon>
        <taxon>Ecdysozoa</taxon>
        <taxon>Arthropoda</taxon>
        <taxon>Hexapoda</taxon>
        <taxon>Insecta</taxon>
        <taxon>Pterygota</taxon>
        <taxon>Neoptera</taxon>
        <taxon>Endopterygota</taxon>
        <taxon>Coleoptera</taxon>
        <taxon>Polyphaga</taxon>
        <taxon>Elateriformia</taxon>
        <taxon>Elateroidea</taxon>
        <taxon>Lampyridae</taxon>
        <taxon>Lampyrinae</taxon>
        <taxon>Photinus</taxon>
    </lineage>
</organism>
<dbReference type="PANTHER" id="PTHR48029">
    <property type="entry name" value="NUCLEOLAR PROTEIN 8"/>
    <property type="match status" value="1"/>
</dbReference>
<accession>A0A1Y1M357</accession>
<reference evidence="4" key="1">
    <citation type="journal article" date="2016" name="Sci. Rep.">
        <title>Molecular characterization of firefly nuptial gifts: a multi-omics approach sheds light on postcopulatory sexual selection.</title>
        <authorList>
            <person name="Al-Wathiqui N."/>
            <person name="Fallon T.R."/>
            <person name="South A."/>
            <person name="Weng J.K."/>
            <person name="Lewis S.M."/>
        </authorList>
    </citation>
    <scope>NUCLEOTIDE SEQUENCE</scope>
</reference>
<dbReference type="InterPro" id="IPR012677">
    <property type="entry name" value="Nucleotide-bd_a/b_plait_sf"/>
</dbReference>
<sequence length="210" mass="24401">MKLQSTRLFINNLQDNIHDEDLRNKFSRYGTITTIEIKERKNPVGNQTSHFAYITLEIENKALQECMREFSSTKWKGFYVDVQVARESFMDRLKREREESAAQLTSNSVNNGIVGSSDVIVNRNYRIEPSYEKVKPAIHIKHNENSVSIPEANDTIENGTANQSTKRKNDAIDNAKRLQSLRQMKEGYRQQKQFIKNSLSNIVRHQFCCI</sequence>
<dbReference type="EMBL" id="GEZM01041690">
    <property type="protein sequence ID" value="JAV80219.1"/>
    <property type="molecule type" value="Transcribed_RNA"/>
</dbReference>
<dbReference type="Gene3D" id="3.30.70.330">
    <property type="match status" value="1"/>
</dbReference>
<protein>
    <recommendedName>
        <fullName evidence="3">RRM domain-containing protein</fullName>
    </recommendedName>
</protein>
<evidence type="ECO:0000256" key="2">
    <source>
        <dbReference type="PROSITE-ProRule" id="PRU00176"/>
    </source>
</evidence>
<proteinExistence type="predicted"/>